<sequence length="282" mass="30866">MKSTLVFEKIAFPESLRWHDGDLWFSDVLAGVVYRADVSTGKLHAVVDVKPQASGLGWTKSGELLVVNGVKREIVRYEENQELSAYADFSDQWDFNANDMLVDLDETVWVGTYGFNPEKDTPVAAALARVTNGAVDYPVAGLVFANGIARIDAHRIVVAETFADRLSIIQTDGEPKILRQIELPKGSTPDGLVVDNQGFAWVALAYGEAILRVNLESGDIQRAIEIPGRGVYDCAFGGENLDKLYVATSDVDETHALRDLPGEIICFELSQNYPGVQGMGNK</sequence>
<comment type="similarity">
    <text evidence="1">Belongs to the SMP-30/CGR1 family.</text>
</comment>
<evidence type="ECO:0000256" key="1">
    <source>
        <dbReference type="ARBA" id="ARBA00008853"/>
    </source>
</evidence>
<dbReference type="InterPro" id="IPR013658">
    <property type="entry name" value="SGL"/>
</dbReference>
<dbReference type="Gene3D" id="2.120.10.30">
    <property type="entry name" value="TolB, C-terminal domain"/>
    <property type="match status" value="1"/>
</dbReference>
<dbReference type="PANTHER" id="PTHR10907:SF47">
    <property type="entry name" value="REGUCALCIN"/>
    <property type="match status" value="1"/>
</dbReference>
<accession>A0A6J7HQ19</accession>
<evidence type="ECO:0000259" key="2">
    <source>
        <dbReference type="Pfam" id="PF08450"/>
    </source>
</evidence>
<name>A0A6J7HQ19_9ZZZZ</name>
<dbReference type="GO" id="GO:0004341">
    <property type="term" value="F:gluconolactonase activity"/>
    <property type="evidence" value="ECO:0007669"/>
    <property type="project" value="TreeGrafter"/>
</dbReference>
<dbReference type="PANTHER" id="PTHR10907">
    <property type="entry name" value="REGUCALCIN"/>
    <property type="match status" value="1"/>
</dbReference>
<feature type="domain" description="SMP-30/Gluconolactonase/LRE-like region" evidence="2">
    <location>
        <begin position="12"/>
        <end position="249"/>
    </location>
</feature>
<protein>
    <submittedName>
        <fullName evidence="3">Unannotated protein</fullName>
    </submittedName>
</protein>
<evidence type="ECO:0000313" key="3">
    <source>
        <dbReference type="EMBL" id="CAB4923287.1"/>
    </source>
</evidence>
<dbReference type="Pfam" id="PF08450">
    <property type="entry name" value="SGL"/>
    <property type="match status" value="1"/>
</dbReference>
<dbReference type="AlphaFoldDB" id="A0A6J7HQ19"/>
<dbReference type="GO" id="GO:0019853">
    <property type="term" value="P:L-ascorbic acid biosynthetic process"/>
    <property type="evidence" value="ECO:0007669"/>
    <property type="project" value="TreeGrafter"/>
</dbReference>
<gene>
    <name evidence="3" type="ORF">UFOPK3684_00522</name>
</gene>
<dbReference type="EMBL" id="CAFBMZ010000026">
    <property type="protein sequence ID" value="CAB4923287.1"/>
    <property type="molecule type" value="Genomic_DNA"/>
</dbReference>
<reference evidence="3" key="1">
    <citation type="submission" date="2020-05" db="EMBL/GenBank/DDBJ databases">
        <authorList>
            <person name="Chiriac C."/>
            <person name="Salcher M."/>
            <person name="Ghai R."/>
            <person name="Kavagutti S V."/>
        </authorList>
    </citation>
    <scope>NUCLEOTIDE SEQUENCE</scope>
</reference>
<proteinExistence type="inferred from homology"/>
<dbReference type="GO" id="GO:0005509">
    <property type="term" value="F:calcium ion binding"/>
    <property type="evidence" value="ECO:0007669"/>
    <property type="project" value="TreeGrafter"/>
</dbReference>
<dbReference type="SUPFAM" id="SSF63829">
    <property type="entry name" value="Calcium-dependent phosphotriesterase"/>
    <property type="match status" value="1"/>
</dbReference>
<dbReference type="InterPro" id="IPR011042">
    <property type="entry name" value="6-blade_b-propeller_TolB-like"/>
</dbReference>
<organism evidence="3">
    <name type="scientific">freshwater metagenome</name>
    <dbReference type="NCBI Taxonomy" id="449393"/>
    <lineage>
        <taxon>unclassified sequences</taxon>
        <taxon>metagenomes</taxon>
        <taxon>ecological metagenomes</taxon>
    </lineage>
</organism>